<dbReference type="STRING" id="7739.C3YY14"/>
<feature type="non-terminal residue" evidence="1">
    <location>
        <position position="94"/>
    </location>
</feature>
<dbReference type="eggNOG" id="KOG1075">
    <property type="taxonomic scope" value="Eukaryota"/>
</dbReference>
<sequence length="94" mass="10570">ISEDEILDSVKNLKAGKAPGMDNLLPYFFQESISILLPYLKMLFNKCFMLGVIPKQWTVGVIQPLFKSGNKDDVGKYRSITLLSVFGKLFLAIL</sequence>
<dbReference type="AlphaFoldDB" id="C3YY14"/>
<accession>C3YY14</accession>
<feature type="non-terminal residue" evidence="1">
    <location>
        <position position="1"/>
    </location>
</feature>
<organism>
    <name type="scientific">Branchiostoma floridae</name>
    <name type="common">Florida lancelet</name>
    <name type="synonym">Amphioxus</name>
    <dbReference type="NCBI Taxonomy" id="7739"/>
    <lineage>
        <taxon>Eukaryota</taxon>
        <taxon>Metazoa</taxon>
        <taxon>Chordata</taxon>
        <taxon>Cephalochordata</taxon>
        <taxon>Leptocardii</taxon>
        <taxon>Amphioxiformes</taxon>
        <taxon>Branchiostomatidae</taxon>
        <taxon>Branchiostoma</taxon>
    </lineage>
</organism>
<dbReference type="InParanoid" id="C3YY14"/>
<evidence type="ECO:0000313" key="1">
    <source>
        <dbReference type="EMBL" id="EEN54973.1"/>
    </source>
</evidence>
<dbReference type="EMBL" id="GG666563">
    <property type="protein sequence ID" value="EEN54973.1"/>
    <property type="molecule type" value="Genomic_DNA"/>
</dbReference>
<proteinExistence type="predicted"/>
<reference evidence="1" key="1">
    <citation type="journal article" date="2008" name="Nature">
        <title>The amphioxus genome and the evolution of the chordate karyotype.</title>
        <authorList>
            <consortium name="US DOE Joint Genome Institute (JGI-PGF)"/>
            <person name="Putnam N.H."/>
            <person name="Butts T."/>
            <person name="Ferrier D.E.K."/>
            <person name="Furlong R.F."/>
            <person name="Hellsten U."/>
            <person name="Kawashima T."/>
            <person name="Robinson-Rechavi M."/>
            <person name="Shoguchi E."/>
            <person name="Terry A."/>
            <person name="Yu J.-K."/>
            <person name="Benito-Gutierrez E.L."/>
            <person name="Dubchak I."/>
            <person name="Garcia-Fernandez J."/>
            <person name="Gibson-Brown J.J."/>
            <person name="Grigoriev I.V."/>
            <person name="Horton A.C."/>
            <person name="de Jong P.J."/>
            <person name="Jurka J."/>
            <person name="Kapitonov V.V."/>
            <person name="Kohara Y."/>
            <person name="Kuroki Y."/>
            <person name="Lindquist E."/>
            <person name="Lucas S."/>
            <person name="Osoegawa K."/>
            <person name="Pennacchio L.A."/>
            <person name="Salamov A.A."/>
            <person name="Satou Y."/>
            <person name="Sauka-Spengler T."/>
            <person name="Schmutz J."/>
            <person name="Shin-I T."/>
            <person name="Toyoda A."/>
            <person name="Bronner-Fraser M."/>
            <person name="Fujiyama A."/>
            <person name="Holland L.Z."/>
            <person name="Holland P.W.H."/>
            <person name="Satoh N."/>
            <person name="Rokhsar D.S."/>
        </authorList>
    </citation>
    <scope>NUCLEOTIDE SEQUENCE [LARGE SCALE GENOMIC DNA]</scope>
    <source>
        <strain evidence="1">S238N-H82</strain>
        <tissue evidence="1">Testes</tissue>
    </source>
</reference>
<evidence type="ECO:0008006" key="2">
    <source>
        <dbReference type="Google" id="ProtNLM"/>
    </source>
</evidence>
<protein>
    <recommendedName>
        <fullName evidence="2">Reverse transcriptase domain-containing protein</fullName>
    </recommendedName>
</protein>
<name>C3YY14_BRAFL</name>
<dbReference type="PANTHER" id="PTHR19446">
    <property type="entry name" value="REVERSE TRANSCRIPTASES"/>
    <property type="match status" value="1"/>
</dbReference>
<gene>
    <name evidence="1" type="ORF">BRAFLDRAFT_221637</name>
</gene>